<keyword evidence="6 7" id="KW-0472">Membrane</keyword>
<feature type="transmembrane region" description="Helical" evidence="7">
    <location>
        <begin position="390"/>
        <end position="409"/>
    </location>
</feature>
<accession>A0A9N9WP91</accession>
<evidence type="ECO:0000313" key="9">
    <source>
        <dbReference type="Proteomes" id="UP001153620"/>
    </source>
</evidence>
<evidence type="ECO:0000313" key="8">
    <source>
        <dbReference type="EMBL" id="CAG9803482.1"/>
    </source>
</evidence>
<dbReference type="PANTHER" id="PTHR11654">
    <property type="entry name" value="OLIGOPEPTIDE TRANSPORTER-RELATED"/>
    <property type="match status" value="1"/>
</dbReference>
<dbReference type="EMBL" id="OU895878">
    <property type="protein sequence ID" value="CAG9803482.1"/>
    <property type="molecule type" value="Genomic_DNA"/>
</dbReference>
<dbReference type="InterPro" id="IPR000109">
    <property type="entry name" value="POT_fam"/>
</dbReference>
<gene>
    <name evidence="8" type="ORF">CHIRRI_LOCUS6382</name>
</gene>
<keyword evidence="3 7" id="KW-0812">Transmembrane</keyword>
<evidence type="ECO:0000256" key="1">
    <source>
        <dbReference type="ARBA" id="ARBA00004141"/>
    </source>
</evidence>
<reference evidence="8" key="1">
    <citation type="submission" date="2022-01" db="EMBL/GenBank/DDBJ databases">
        <authorList>
            <person name="King R."/>
        </authorList>
    </citation>
    <scope>NUCLEOTIDE SEQUENCE</scope>
</reference>
<feature type="transmembrane region" description="Helical" evidence="7">
    <location>
        <begin position="458"/>
        <end position="476"/>
    </location>
</feature>
<dbReference type="Gene3D" id="1.20.1250.20">
    <property type="entry name" value="MFS general substrate transporter like domains"/>
    <property type="match status" value="1"/>
</dbReference>
<name>A0A9N9WP91_9DIPT</name>
<feature type="transmembrane region" description="Helical" evidence="7">
    <location>
        <begin position="281"/>
        <end position="299"/>
    </location>
</feature>
<protein>
    <submittedName>
        <fullName evidence="8">Uncharacterized protein</fullName>
    </submittedName>
</protein>
<dbReference type="SUPFAM" id="SSF103473">
    <property type="entry name" value="MFS general substrate transporter"/>
    <property type="match status" value="1"/>
</dbReference>
<dbReference type="Proteomes" id="UP001153620">
    <property type="component" value="Chromosome 2"/>
</dbReference>
<comment type="similarity">
    <text evidence="2">Belongs to the major facilitator superfamily. Proton-dependent oligopeptide transporter (POT/PTR) (TC 2.A.17) family.</text>
</comment>
<sequence>MKQKKIYDVQDESSIESESANGGWILKSTPFVVCDIFLERYVTAGVLTILPLFLHLKLGLDQNTSTSIFHTFNSTMLLFTIFGTIVADTWFGLYASVVATSIIYVVGLGTVAMAMVDPLNLPIAVFIPLGLVIMMIGSGSLKNNLNAFGGAQHKLPEQKRQLERYFSVQYFGVKCGSFLTRLISPMLRANVKCFGNHDCYSLSFGIFAGIMIFATLTFLIGSSQYKKIKPNGNMLVKVIKCVKNAIKQKSRSKQQPEDERKHWLDYAEDKHGKKLVLETKATLKVIMISLPVPIFWACLMQQRSRWIFQGTKMNGDLGWYHLNADQMIVINSLLAIILIPFMDKFIYPILAKIGIKTMLERLIFGGVLIVIAFTLSLAVEIIIQHNYISILWQIPQFVLIAIAEIFVYLSHLNFAYKEAPASMKPVMMSLLYLSMAGGDLIVVIVSAISLFPSQAYEFSFFVCLTILDIVVLIFLTRNYKHVDHELLNSLDTERLTKA</sequence>
<feature type="transmembrane region" description="Helical" evidence="7">
    <location>
        <begin position="362"/>
        <end position="384"/>
    </location>
</feature>
<feature type="transmembrane region" description="Helical" evidence="7">
    <location>
        <begin position="121"/>
        <end position="141"/>
    </location>
</feature>
<keyword evidence="5 7" id="KW-1133">Transmembrane helix</keyword>
<feature type="transmembrane region" description="Helical" evidence="7">
    <location>
        <begin position="68"/>
        <end position="86"/>
    </location>
</feature>
<keyword evidence="4" id="KW-0653">Protein transport</keyword>
<reference evidence="8" key="2">
    <citation type="submission" date="2022-10" db="EMBL/GenBank/DDBJ databases">
        <authorList>
            <consortium name="ENA_rothamsted_submissions"/>
            <consortium name="culmorum"/>
            <person name="King R."/>
        </authorList>
    </citation>
    <scope>NUCLEOTIDE SEQUENCE</scope>
</reference>
<feature type="transmembrane region" description="Helical" evidence="7">
    <location>
        <begin position="319"/>
        <end position="341"/>
    </location>
</feature>
<proteinExistence type="inferred from homology"/>
<dbReference type="GO" id="GO:0015833">
    <property type="term" value="P:peptide transport"/>
    <property type="evidence" value="ECO:0007669"/>
    <property type="project" value="UniProtKB-KW"/>
</dbReference>
<evidence type="ECO:0000256" key="3">
    <source>
        <dbReference type="ARBA" id="ARBA00022692"/>
    </source>
</evidence>
<dbReference type="GO" id="GO:0016020">
    <property type="term" value="C:membrane"/>
    <property type="evidence" value="ECO:0007669"/>
    <property type="project" value="UniProtKB-SubCell"/>
</dbReference>
<evidence type="ECO:0000256" key="7">
    <source>
        <dbReference type="SAM" id="Phobius"/>
    </source>
</evidence>
<dbReference type="InterPro" id="IPR036259">
    <property type="entry name" value="MFS_trans_sf"/>
</dbReference>
<dbReference type="GO" id="GO:0022857">
    <property type="term" value="F:transmembrane transporter activity"/>
    <property type="evidence" value="ECO:0007669"/>
    <property type="project" value="InterPro"/>
</dbReference>
<organism evidence="8 9">
    <name type="scientific">Chironomus riparius</name>
    <dbReference type="NCBI Taxonomy" id="315576"/>
    <lineage>
        <taxon>Eukaryota</taxon>
        <taxon>Metazoa</taxon>
        <taxon>Ecdysozoa</taxon>
        <taxon>Arthropoda</taxon>
        <taxon>Hexapoda</taxon>
        <taxon>Insecta</taxon>
        <taxon>Pterygota</taxon>
        <taxon>Neoptera</taxon>
        <taxon>Endopterygota</taxon>
        <taxon>Diptera</taxon>
        <taxon>Nematocera</taxon>
        <taxon>Chironomoidea</taxon>
        <taxon>Chironomidae</taxon>
        <taxon>Chironominae</taxon>
        <taxon>Chironomus</taxon>
    </lineage>
</organism>
<dbReference type="Pfam" id="PF00854">
    <property type="entry name" value="PTR2"/>
    <property type="match status" value="1"/>
</dbReference>
<dbReference type="AlphaFoldDB" id="A0A9N9WP91"/>
<comment type="subcellular location">
    <subcellularLocation>
        <location evidence="1">Membrane</location>
        <topology evidence="1">Multi-pass membrane protein</topology>
    </subcellularLocation>
</comment>
<evidence type="ECO:0000256" key="6">
    <source>
        <dbReference type="ARBA" id="ARBA00023136"/>
    </source>
</evidence>
<keyword evidence="4" id="KW-0813">Transport</keyword>
<evidence type="ECO:0000256" key="5">
    <source>
        <dbReference type="ARBA" id="ARBA00022989"/>
    </source>
</evidence>
<evidence type="ECO:0000256" key="4">
    <source>
        <dbReference type="ARBA" id="ARBA00022856"/>
    </source>
</evidence>
<keyword evidence="9" id="KW-1185">Reference proteome</keyword>
<dbReference type="OrthoDB" id="8904098at2759"/>
<feature type="transmembrane region" description="Helical" evidence="7">
    <location>
        <begin position="93"/>
        <end position="115"/>
    </location>
</feature>
<feature type="transmembrane region" description="Helical" evidence="7">
    <location>
        <begin position="200"/>
        <end position="220"/>
    </location>
</feature>
<keyword evidence="4" id="KW-0571">Peptide transport</keyword>
<feature type="transmembrane region" description="Helical" evidence="7">
    <location>
        <begin position="430"/>
        <end position="452"/>
    </location>
</feature>
<evidence type="ECO:0000256" key="2">
    <source>
        <dbReference type="ARBA" id="ARBA00005982"/>
    </source>
</evidence>